<dbReference type="STRING" id="1183438.GKIL_2259"/>
<keyword evidence="4" id="KW-0547">Nucleotide-binding</keyword>
<dbReference type="GO" id="GO:0016887">
    <property type="term" value="F:ATP hydrolysis activity"/>
    <property type="evidence" value="ECO:0007669"/>
    <property type="project" value="InterPro"/>
</dbReference>
<dbReference type="PRINTS" id="PR00120">
    <property type="entry name" value="HATPASE"/>
</dbReference>
<feature type="transmembrane region" description="Helical" evidence="9">
    <location>
        <begin position="759"/>
        <end position="781"/>
    </location>
</feature>
<dbReference type="NCBIfam" id="TIGR01494">
    <property type="entry name" value="ATPase_P-type"/>
    <property type="match status" value="2"/>
</dbReference>
<dbReference type="InterPro" id="IPR004014">
    <property type="entry name" value="ATPase_P-typ_cation-transptr_N"/>
</dbReference>
<dbReference type="Proteomes" id="UP000017396">
    <property type="component" value="Chromosome"/>
</dbReference>
<dbReference type="SFLD" id="SFLDF00027">
    <property type="entry name" value="p-type_atpase"/>
    <property type="match status" value="1"/>
</dbReference>
<dbReference type="InterPro" id="IPR006068">
    <property type="entry name" value="ATPase_P-typ_cation-transptr_C"/>
</dbReference>
<dbReference type="InterPro" id="IPR023214">
    <property type="entry name" value="HAD_sf"/>
</dbReference>
<keyword evidence="7 9" id="KW-1133">Transmembrane helix</keyword>
<dbReference type="OrthoDB" id="499468at2"/>
<feature type="transmembrane region" description="Helical" evidence="9">
    <location>
        <begin position="253"/>
        <end position="279"/>
    </location>
</feature>
<dbReference type="InterPro" id="IPR059000">
    <property type="entry name" value="ATPase_P-type_domA"/>
</dbReference>
<evidence type="ECO:0000256" key="5">
    <source>
        <dbReference type="ARBA" id="ARBA00022840"/>
    </source>
</evidence>
<dbReference type="KEGG" id="glj:GKIL_2259"/>
<name>U5QLF7_GLOK1</name>
<dbReference type="Pfam" id="PF00122">
    <property type="entry name" value="E1-E2_ATPase"/>
    <property type="match status" value="1"/>
</dbReference>
<dbReference type="EC" id="3.6.3.8" evidence="11"/>
<dbReference type="SFLD" id="SFLDS00003">
    <property type="entry name" value="Haloacid_Dehalogenase"/>
    <property type="match status" value="1"/>
</dbReference>
<keyword evidence="6" id="KW-1278">Translocase</keyword>
<evidence type="ECO:0000256" key="1">
    <source>
        <dbReference type="ARBA" id="ARBA00004141"/>
    </source>
</evidence>
<feature type="transmembrane region" description="Helical" evidence="9">
    <location>
        <begin position="793"/>
        <end position="813"/>
    </location>
</feature>
<evidence type="ECO:0000256" key="9">
    <source>
        <dbReference type="SAM" id="Phobius"/>
    </source>
</evidence>
<dbReference type="Pfam" id="PF00702">
    <property type="entry name" value="Hydrolase"/>
    <property type="match status" value="1"/>
</dbReference>
<dbReference type="FunFam" id="3.40.50.1000:FF:000028">
    <property type="entry name" value="Calcium-transporting P-type ATPase, putative"/>
    <property type="match status" value="1"/>
</dbReference>
<organism evidence="11 12">
    <name type="scientific">Gloeobacter kilaueensis (strain ATCC BAA-2537 / CCAP 1431/1 / ULC 316 / JS1)</name>
    <dbReference type="NCBI Taxonomy" id="1183438"/>
    <lineage>
        <taxon>Bacteria</taxon>
        <taxon>Bacillati</taxon>
        <taxon>Cyanobacteriota</taxon>
        <taxon>Cyanophyceae</taxon>
        <taxon>Gloeobacterales</taxon>
        <taxon>Gloeobacteraceae</taxon>
        <taxon>Gloeobacter</taxon>
    </lineage>
</organism>
<dbReference type="HOGENOM" id="CLU_002360_3_0_3"/>
<dbReference type="PANTHER" id="PTHR42861">
    <property type="entry name" value="CALCIUM-TRANSPORTING ATPASE"/>
    <property type="match status" value="1"/>
</dbReference>
<protein>
    <submittedName>
        <fullName evidence="11">Cation-transporting ATPase, E1-E2</fullName>
        <ecNumber evidence="11">3.6.3.8</ecNumber>
    </submittedName>
</protein>
<sequence>MVGAIEWQGLGQAEAERRLQAVGPNALPEQAAEPLWRRTVRQFHSPLVYMLLFALAVDLALWLGNGHHGLPLESLAIAVILLLNTALGVYQETKAEAALARLKRLAAPRIWAHRDGRWQQIAGSSLVPGDLVRLEAGDRVPADGVVRSCENLAVDESMLTGESLPVEHEPDEELLSGTLTVRGRAYLQVSRTGKASALGQLAALLDRVESEPTPLERRLRVFGDQVARWILTVTALVVLVGLLIEGIGQLGHVLLFAVALAVAAIPEGLPAVLTLTLALGVERMAGRRAVVRRLAAVEALGSVTVIASDKTGTLTANRLQVRALDTPDSERALVALVVANDAEAEAGDPLDVALLEYARTCGLDAVAVRRSRPRRAAQSFDSRSKCMHVRVSEGAREVSYLKGAPEVLLERCSLEEAQKNAWRARATAAATAGHRVLGIAWGDGLGEQDLLFLGLVLFWDPPRPEVQAAIAAAIAAGIRVLIVTGDHPGTAVAIARQIALPVDEVLTGDELDRLDPPALSELLRRTSVVARARPEHKLRLVEALQAQGEVVAMTGDGVNDAPALKRADVGVAMGQRGSDVSREVADLVLLDDNFATIVAAIEEGRGIYANVQKFLRFLFAANLALVLLVLGGTLGALVLALRESSGALLLPLSAAQLLWINFVTNGPPAIALGADRDPGAMRRRPRPATSPLLTAASLRFIFITASITAAVSLTLLAFLPYFGLEPLAARSAVFLYAALAQLLLVYPARRMGSKPLTNLFVHLAVALGVVLQLVAIGLAPLRQLLDLVALKPPLVLVMAALVLVSWLVGEAVGRRWGIDEPEF</sequence>
<keyword evidence="8 9" id="KW-0472">Membrane</keyword>
<dbReference type="AlphaFoldDB" id="U5QLF7"/>
<comment type="similarity">
    <text evidence="2">Belongs to the cation transport ATPase (P-type) (TC 3.A.3) family. Type IIA subfamily.</text>
</comment>
<evidence type="ECO:0000256" key="3">
    <source>
        <dbReference type="ARBA" id="ARBA00022692"/>
    </source>
</evidence>
<dbReference type="Gene3D" id="2.70.150.10">
    <property type="entry name" value="Calcium-transporting ATPase, cytoplasmic transduction domain A"/>
    <property type="match status" value="1"/>
</dbReference>
<evidence type="ECO:0000256" key="7">
    <source>
        <dbReference type="ARBA" id="ARBA00022989"/>
    </source>
</evidence>
<comment type="subcellular location">
    <subcellularLocation>
        <location evidence="1">Membrane</location>
        <topology evidence="1">Multi-pass membrane protein</topology>
    </subcellularLocation>
</comment>
<dbReference type="InterPro" id="IPR018303">
    <property type="entry name" value="ATPase_P-typ_P_site"/>
</dbReference>
<evidence type="ECO:0000259" key="10">
    <source>
        <dbReference type="SMART" id="SM00831"/>
    </source>
</evidence>
<keyword evidence="11" id="KW-0378">Hydrolase</keyword>
<dbReference type="PRINTS" id="PR00119">
    <property type="entry name" value="CATATPASE"/>
</dbReference>
<accession>U5QLF7</accession>
<dbReference type="InterPro" id="IPR023299">
    <property type="entry name" value="ATPase_P-typ_cyto_dom_N"/>
</dbReference>
<reference evidence="11 12" key="1">
    <citation type="journal article" date="2013" name="PLoS ONE">
        <title>Cultivation and Complete Genome Sequencing of Gloeobacter kilaueensis sp. nov., from a Lava Cave in Kilauea Caldera, Hawai'i.</title>
        <authorList>
            <person name="Saw J.H."/>
            <person name="Schatz M."/>
            <person name="Brown M.V."/>
            <person name="Kunkel D.D."/>
            <person name="Foster J.S."/>
            <person name="Shick H."/>
            <person name="Christensen S."/>
            <person name="Hou S."/>
            <person name="Wan X."/>
            <person name="Donachie S.P."/>
        </authorList>
    </citation>
    <scope>NUCLEOTIDE SEQUENCE [LARGE SCALE GENOMIC DNA]</scope>
    <source>
        <strain evidence="12">JS</strain>
    </source>
</reference>
<dbReference type="GO" id="GO:0005524">
    <property type="term" value="F:ATP binding"/>
    <property type="evidence" value="ECO:0007669"/>
    <property type="project" value="UniProtKB-KW"/>
</dbReference>
<proteinExistence type="inferred from homology"/>
<dbReference type="InterPro" id="IPR044492">
    <property type="entry name" value="P_typ_ATPase_HD_dom"/>
</dbReference>
<dbReference type="Gene3D" id="1.20.1110.10">
    <property type="entry name" value="Calcium-transporting ATPase, transmembrane domain"/>
    <property type="match status" value="2"/>
</dbReference>
<gene>
    <name evidence="11" type="ORF">GKIL_2259</name>
</gene>
<dbReference type="InterPro" id="IPR036412">
    <property type="entry name" value="HAD-like_sf"/>
</dbReference>
<dbReference type="InterPro" id="IPR023298">
    <property type="entry name" value="ATPase_P-typ_TM_dom_sf"/>
</dbReference>
<dbReference type="GO" id="GO:0016020">
    <property type="term" value="C:membrane"/>
    <property type="evidence" value="ECO:0007669"/>
    <property type="project" value="UniProtKB-SubCell"/>
</dbReference>
<dbReference type="SUPFAM" id="SSF56784">
    <property type="entry name" value="HAD-like"/>
    <property type="match status" value="1"/>
</dbReference>
<dbReference type="SUPFAM" id="SSF81660">
    <property type="entry name" value="Metal cation-transporting ATPase, ATP-binding domain N"/>
    <property type="match status" value="1"/>
</dbReference>
<feature type="domain" description="Cation-transporting P-type ATPase N-terminal" evidence="10">
    <location>
        <begin position="1"/>
        <end position="63"/>
    </location>
</feature>
<dbReference type="EMBL" id="CP003587">
    <property type="protein sequence ID" value="AGY58505.1"/>
    <property type="molecule type" value="Genomic_DNA"/>
</dbReference>
<dbReference type="PROSITE" id="PS00154">
    <property type="entry name" value="ATPASE_E1_E2"/>
    <property type="match status" value="1"/>
</dbReference>
<evidence type="ECO:0000313" key="11">
    <source>
        <dbReference type="EMBL" id="AGY58505.1"/>
    </source>
</evidence>
<feature type="transmembrane region" description="Helical" evidence="9">
    <location>
        <begin position="617"/>
        <end position="641"/>
    </location>
</feature>
<evidence type="ECO:0000256" key="4">
    <source>
        <dbReference type="ARBA" id="ARBA00022741"/>
    </source>
</evidence>
<dbReference type="Pfam" id="PF00690">
    <property type="entry name" value="Cation_ATPase_N"/>
    <property type="match status" value="1"/>
</dbReference>
<evidence type="ECO:0000313" key="12">
    <source>
        <dbReference type="Proteomes" id="UP000017396"/>
    </source>
</evidence>
<keyword evidence="5" id="KW-0067">ATP-binding</keyword>
<feature type="transmembrane region" description="Helical" evidence="9">
    <location>
        <begin position="226"/>
        <end position="247"/>
    </location>
</feature>
<dbReference type="Pfam" id="PF00689">
    <property type="entry name" value="Cation_ATPase_C"/>
    <property type="match status" value="1"/>
</dbReference>
<dbReference type="SFLD" id="SFLDG00002">
    <property type="entry name" value="C1.7:_P-type_atpase_like"/>
    <property type="match status" value="1"/>
</dbReference>
<evidence type="ECO:0000256" key="2">
    <source>
        <dbReference type="ARBA" id="ARBA00005675"/>
    </source>
</evidence>
<dbReference type="SUPFAM" id="SSF81653">
    <property type="entry name" value="Calcium ATPase, transduction domain A"/>
    <property type="match status" value="1"/>
</dbReference>
<dbReference type="SUPFAM" id="SSF81665">
    <property type="entry name" value="Calcium ATPase, transmembrane domain M"/>
    <property type="match status" value="1"/>
</dbReference>
<dbReference type="Gene3D" id="3.40.50.1000">
    <property type="entry name" value="HAD superfamily/HAD-like"/>
    <property type="match status" value="2"/>
</dbReference>
<keyword evidence="12" id="KW-1185">Reference proteome</keyword>
<dbReference type="InterPro" id="IPR008250">
    <property type="entry name" value="ATPase_P-typ_transduc_dom_A_sf"/>
</dbReference>
<dbReference type="InterPro" id="IPR001757">
    <property type="entry name" value="P_typ_ATPase"/>
</dbReference>
<dbReference type="eggNOG" id="COG0474">
    <property type="taxonomic scope" value="Bacteria"/>
</dbReference>
<feature type="transmembrane region" description="Helical" evidence="9">
    <location>
        <begin position="692"/>
        <end position="721"/>
    </location>
</feature>
<feature type="transmembrane region" description="Helical" evidence="9">
    <location>
        <begin position="47"/>
        <end position="64"/>
    </location>
</feature>
<dbReference type="PATRIC" id="fig|1183438.3.peg.2217"/>
<keyword evidence="3 9" id="KW-0812">Transmembrane</keyword>
<dbReference type="Gene3D" id="3.40.1110.10">
    <property type="entry name" value="Calcium-transporting ATPase, cytoplasmic domain N"/>
    <property type="match status" value="2"/>
</dbReference>
<evidence type="ECO:0000256" key="6">
    <source>
        <dbReference type="ARBA" id="ARBA00022967"/>
    </source>
</evidence>
<dbReference type="RefSeq" id="WP_023173665.1">
    <property type="nucleotide sequence ID" value="NC_022600.1"/>
</dbReference>
<feature type="transmembrane region" description="Helical" evidence="9">
    <location>
        <begin position="647"/>
        <end position="672"/>
    </location>
</feature>
<feature type="transmembrane region" description="Helical" evidence="9">
    <location>
        <begin position="70"/>
        <end position="90"/>
    </location>
</feature>
<dbReference type="SMART" id="SM00831">
    <property type="entry name" value="Cation_ATPase_N"/>
    <property type="match status" value="1"/>
</dbReference>
<feature type="transmembrane region" description="Helical" evidence="9">
    <location>
        <begin position="727"/>
        <end position="747"/>
    </location>
</feature>
<evidence type="ECO:0000256" key="8">
    <source>
        <dbReference type="ARBA" id="ARBA00023136"/>
    </source>
</evidence>